<sequence length="276" mass="29964">MTAPVEYVMARSALIDALIALRDHSSTIILIGAQAVYEWTGEGELAVAVMTTDADLALDANRLDPTPEIAATLTAHGFSRRPGGNPGQWLSSNDIAVDLMVSEHQAGKGRRSAKIPPHESFVARRGRGLAPALIDNELRTIEALSPRDFRRAQVLVASPAALIVAKCIKIKERHEAMQAGERNRIKAKDSLDIFRLLYATETAPLADRFMIHRSSPEADSESREAISFLATRSADTNSLLPQLAAHAADDDAGEVAESFVLLVEELLLRLQELDGQ</sequence>
<organism evidence="1 2">
    <name type="scientific">Kocuria marina subsp. indica</name>
    <dbReference type="NCBI Taxonomy" id="1049583"/>
    <lineage>
        <taxon>Bacteria</taxon>
        <taxon>Bacillati</taxon>
        <taxon>Actinomycetota</taxon>
        <taxon>Actinomycetes</taxon>
        <taxon>Micrococcales</taxon>
        <taxon>Micrococcaceae</taxon>
        <taxon>Kocuria</taxon>
    </lineage>
</organism>
<dbReference type="GO" id="GO:0016740">
    <property type="term" value="F:transferase activity"/>
    <property type="evidence" value="ECO:0007669"/>
    <property type="project" value="UniProtKB-KW"/>
</dbReference>
<gene>
    <name evidence="1" type="ORF">SAMN06296028_10754</name>
</gene>
<keyword evidence="1" id="KW-0808">Transferase</keyword>
<evidence type="ECO:0000313" key="1">
    <source>
        <dbReference type="EMBL" id="SMF06022.1"/>
    </source>
</evidence>
<dbReference type="AlphaFoldDB" id="A0A1X7CZM2"/>
<proteinExistence type="predicted"/>
<reference evidence="2" key="1">
    <citation type="submission" date="2017-04" db="EMBL/GenBank/DDBJ databases">
        <authorList>
            <person name="Varghese N."/>
            <person name="Submissions S."/>
        </authorList>
    </citation>
    <scope>NUCLEOTIDE SEQUENCE [LARGE SCALE GENOMIC DNA]</scope>
    <source>
        <strain evidence="2">NIO-1021</strain>
    </source>
</reference>
<dbReference type="EMBL" id="FXAC01000007">
    <property type="protein sequence ID" value="SMF06022.1"/>
    <property type="molecule type" value="Genomic_DNA"/>
</dbReference>
<accession>A0A1X7CZM2</accession>
<evidence type="ECO:0000313" key="2">
    <source>
        <dbReference type="Proteomes" id="UP000192929"/>
    </source>
</evidence>
<dbReference type="Proteomes" id="UP000192929">
    <property type="component" value="Unassembled WGS sequence"/>
</dbReference>
<dbReference type="RefSeq" id="WP_085106765.1">
    <property type="nucleotide sequence ID" value="NZ_CP035504.1"/>
</dbReference>
<name>A0A1X7CZM2_9MICC</name>
<keyword evidence="2" id="KW-1185">Reference proteome</keyword>
<protein>
    <submittedName>
        <fullName evidence="1">Nucleotidyltransferase</fullName>
    </submittedName>
</protein>